<evidence type="ECO:0000259" key="12">
    <source>
        <dbReference type="PROSITE" id="PS51263"/>
    </source>
</evidence>
<dbReference type="FunFam" id="3.40.20.10:FF:000007">
    <property type="entry name" value="Twinfilin-1 isoform 1"/>
    <property type="match status" value="1"/>
</dbReference>
<dbReference type="GO" id="GO:0005938">
    <property type="term" value="C:cell cortex"/>
    <property type="evidence" value="ECO:0007669"/>
    <property type="project" value="UniProtKB-SubCell"/>
</dbReference>
<dbReference type="PANTHER" id="PTHR13759">
    <property type="entry name" value="TWINFILIN"/>
    <property type="match status" value="1"/>
</dbReference>
<evidence type="ECO:0000256" key="7">
    <source>
        <dbReference type="ARBA" id="ARBA00023212"/>
    </source>
</evidence>
<dbReference type="EMBL" id="BQFW01000005">
    <property type="protein sequence ID" value="GJJ71224.1"/>
    <property type="molecule type" value="Genomic_DNA"/>
</dbReference>
<dbReference type="SMART" id="SM00102">
    <property type="entry name" value="ADF"/>
    <property type="match status" value="2"/>
</dbReference>
<dbReference type="CDD" id="cd11285">
    <property type="entry name" value="ADF_Twf-N_like"/>
    <property type="match status" value="1"/>
</dbReference>
<dbReference type="InterPro" id="IPR029006">
    <property type="entry name" value="ADF-H/Gelsolin-like_dom_sf"/>
</dbReference>
<name>A0A9P3H706_9FUNG</name>
<dbReference type="InterPro" id="IPR028458">
    <property type="entry name" value="Twinfilin"/>
</dbReference>
<feature type="compositionally biased region" description="Acidic residues" evidence="11">
    <location>
        <begin position="326"/>
        <end position="337"/>
    </location>
</feature>
<proteinExistence type="inferred from homology"/>
<keyword evidence="5" id="KW-0677">Repeat</keyword>
<dbReference type="AlphaFoldDB" id="A0A9P3H706"/>
<feature type="domain" description="ADF-H" evidence="12">
    <location>
        <begin position="77"/>
        <end position="210"/>
    </location>
</feature>
<feature type="compositionally biased region" description="Acidic residues" evidence="11">
    <location>
        <begin position="351"/>
        <end position="374"/>
    </location>
</feature>
<evidence type="ECO:0000313" key="14">
    <source>
        <dbReference type="Proteomes" id="UP000827284"/>
    </source>
</evidence>
<keyword evidence="4" id="KW-0963">Cytoplasm</keyword>
<dbReference type="GO" id="GO:0051016">
    <property type="term" value="P:barbed-end actin filament capping"/>
    <property type="evidence" value="ECO:0007669"/>
    <property type="project" value="TreeGrafter"/>
</dbReference>
<dbReference type="GO" id="GO:0005884">
    <property type="term" value="C:actin filament"/>
    <property type="evidence" value="ECO:0007669"/>
    <property type="project" value="TreeGrafter"/>
</dbReference>
<organism evidence="13 14">
    <name type="scientific">Entomortierella parvispora</name>
    <dbReference type="NCBI Taxonomy" id="205924"/>
    <lineage>
        <taxon>Eukaryota</taxon>
        <taxon>Fungi</taxon>
        <taxon>Fungi incertae sedis</taxon>
        <taxon>Mucoromycota</taxon>
        <taxon>Mortierellomycotina</taxon>
        <taxon>Mortierellomycetes</taxon>
        <taxon>Mortierellales</taxon>
        <taxon>Mortierellaceae</taxon>
        <taxon>Entomortierella</taxon>
    </lineage>
</organism>
<feature type="compositionally biased region" description="Polar residues" evidence="11">
    <location>
        <begin position="502"/>
        <end position="514"/>
    </location>
</feature>
<sequence length="528" mass="58545">MRSMTSFHKLESEPSGGPTMQNGFDLFFVLFVEQHSTDSTQWKIGDALAGRALFSSRNSAMGFRDMWMVGEVSNQTGIKVSPKLAAAWRQATAADSRVRIVKVSIINESLEEDGTFDIKGDFEEDFGTVHTNMTEKQPAYFLVRLDSSKSASDWLFLCYVPDVAPIRQKMIYAATRASLTRDLGDSYIKDSIYGTHMNEFTLDGYKKHRASLSAPKPLTERERQLAEIAANEKIMIENMKGGAHRKSHAPGMSFPLTEKAVAALKKLQAEVTSVAAANPRVVAVASALPKKFTSPASTPLPASPVISAGKTDTDEEEPKKRTTEANVEEDEWDDDETVEVKKVAVPKEEEEVKVEETVEETEVEEVTPVEEEPEGPVKRERTVNFVNLLIDAENEQIELAEEAKIDASQVHKKISEESPRFTFFAYEHTHKGTSHDSLVFMYTCPSKSKIRERMLYSSCRAGVLEAAKNDAGLKVDKKLETTDVSDLTESFILEELHPATQSAFGSSTGTNSPRGFSKPARPGARRVM</sequence>
<evidence type="ECO:0000256" key="10">
    <source>
        <dbReference type="ARBA" id="ARBA00069496"/>
    </source>
</evidence>
<evidence type="ECO:0000256" key="8">
    <source>
        <dbReference type="ARBA" id="ARBA00038532"/>
    </source>
</evidence>
<evidence type="ECO:0000256" key="2">
    <source>
        <dbReference type="ARBA" id="ARBA00004544"/>
    </source>
</evidence>
<reference evidence="13" key="1">
    <citation type="submission" date="2021-11" db="EMBL/GenBank/DDBJ databases">
        <authorList>
            <person name="Herlambang A."/>
            <person name="Guo Y."/>
            <person name="Takashima Y."/>
            <person name="Nishizawa T."/>
        </authorList>
    </citation>
    <scope>NUCLEOTIDE SEQUENCE</scope>
    <source>
        <strain evidence="13">E1425</strain>
    </source>
</reference>
<keyword evidence="14" id="KW-1185">Reference proteome</keyword>
<dbReference type="Proteomes" id="UP000827284">
    <property type="component" value="Unassembled WGS sequence"/>
</dbReference>
<dbReference type="CDD" id="cd11284">
    <property type="entry name" value="ADF_Twf-C_like"/>
    <property type="match status" value="1"/>
</dbReference>
<dbReference type="FunFam" id="3.40.20.10:FF:000042">
    <property type="entry name" value="Actin depolymerizing protein"/>
    <property type="match status" value="1"/>
</dbReference>
<dbReference type="PROSITE" id="PS51263">
    <property type="entry name" value="ADF_H"/>
    <property type="match status" value="2"/>
</dbReference>
<evidence type="ECO:0000256" key="6">
    <source>
        <dbReference type="ARBA" id="ARBA00023203"/>
    </source>
</evidence>
<comment type="function">
    <text evidence="9">Actin-binding protein involved in motile and morphological processes. Inhibits actin polymerization, likely by sequestering G-actin.</text>
</comment>
<accession>A0A9P3H706</accession>
<feature type="compositionally biased region" description="Low complexity" evidence="11">
    <location>
        <begin position="292"/>
        <end position="304"/>
    </location>
</feature>
<dbReference type="OrthoDB" id="10006997at2759"/>
<evidence type="ECO:0000256" key="1">
    <source>
        <dbReference type="ARBA" id="ARBA00004245"/>
    </source>
</evidence>
<reference evidence="13" key="2">
    <citation type="journal article" date="2022" name="Microbiol. Resour. Announc.">
        <title>Whole-Genome Sequence of Entomortierella parvispora E1425, a Mucoromycotan Fungus Associated with Burkholderiaceae-Related Endosymbiotic Bacteria.</title>
        <authorList>
            <person name="Herlambang A."/>
            <person name="Guo Y."/>
            <person name="Takashima Y."/>
            <person name="Narisawa K."/>
            <person name="Ohta H."/>
            <person name="Nishizawa T."/>
        </authorList>
    </citation>
    <scope>NUCLEOTIDE SEQUENCE</scope>
    <source>
        <strain evidence="13">E1425</strain>
    </source>
</reference>
<dbReference type="Pfam" id="PF00241">
    <property type="entry name" value="Cofilin_ADF"/>
    <property type="match status" value="2"/>
</dbReference>
<comment type="similarity">
    <text evidence="3">Belongs to the actin-binding proteins ADF family. Twinfilin subfamily.</text>
</comment>
<comment type="subunit">
    <text evidence="8">Interacts with G-actin; ADP-actin form.</text>
</comment>
<keyword evidence="6" id="KW-0009">Actin-binding</keyword>
<evidence type="ECO:0000256" key="11">
    <source>
        <dbReference type="SAM" id="MobiDB-lite"/>
    </source>
</evidence>
<dbReference type="InterPro" id="IPR002108">
    <property type="entry name" value="ADF-H"/>
</dbReference>
<evidence type="ECO:0000256" key="4">
    <source>
        <dbReference type="ARBA" id="ARBA00022490"/>
    </source>
</evidence>
<comment type="caution">
    <text evidence="13">The sequence shown here is derived from an EMBL/GenBank/DDBJ whole genome shotgun (WGS) entry which is preliminary data.</text>
</comment>
<keyword evidence="7" id="KW-0206">Cytoskeleton</keyword>
<feature type="region of interest" description="Disordered" evidence="11">
    <location>
        <begin position="292"/>
        <end position="338"/>
    </location>
</feature>
<feature type="region of interest" description="Disordered" evidence="11">
    <location>
        <begin position="502"/>
        <end position="528"/>
    </location>
</feature>
<dbReference type="SUPFAM" id="SSF55753">
    <property type="entry name" value="Actin depolymerizing proteins"/>
    <property type="match status" value="2"/>
</dbReference>
<dbReference type="GO" id="GO:0003785">
    <property type="term" value="F:actin monomer binding"/>
    <property type="evidence" value="ECO:0007669"/>
    <property type="project" value="TreeGrafter"/>
</dbReference>
<dbReference type="PANTHER" id="PTHR13759:SF1">
    <property type="entry name" value="TWINFILIN"/>
    <property type="match status" value="1"/>
</dbReference>
<comment type="subcellular location">
    <subcellularLocation>
        <location evidence="2">Cytoplasm</location>
        <location evidence="2">Cell cortex</location>
    </subcellularLocation>
    <subcellularLocation>
        <location evidence="1">Cytoplasm</location>
        <location evidence="1">Cytoskeleton</location>
    </subcellularLocation>
</comment>
<feature type="region of interest" description="Disordered" evidence="11">
    <location>
        <begin position="351"/>
        <end position="377"/>
    </location>
</feature>
<evidence type="ECO:0000256" key="3">
    <source>
        <dbReference type="ARBA" id="ARBA00009557"/>
    </source>
</evidence>
<evidence type="ECO:0000313" key="13">
    <source>
        <dbReference type="EMBL" id="GJJ71224.1"/>
    </source>
</evidence>
<evidence type="ECO:0000256" key="5">
    <source>
        <dbReference type="ARBA" id="ARBA00022737"/>
    </source>
</evidence>
<gene>
    <name evidence="13" type="ORF">EMPS_03574</name>
</gene>
<dbReference type="Gene3D" id="3.40.20.10">
    <property type="entry name" value="Severin"/>
    <property type="match status" value="2"/>
</dbReference>
<protein>
    <recommendedName>
        <fullName evidence="10">Twinfilin</fullName>
    </recommendedName>
</protein>
<dbReference type="GO" id="GO:0030042">
    <property type="term" value="P:actin filament depolymerization"/>
    <property type="evidence" value="ECO:0007669"/>
    <property type="project" value="TreeGrafter"/>
</dbReference>
<dbReference type="GO" id="GO:0051015">
    <property type="term" value="F:actin filament binding"/>
    <property type="evidence" value="ECO:0007669"/>
    <property type="project" value="TreeGrafter"/>
</dbReference>
<evidence type="ECO:0000256" key="9">
    <source>
        <dbReference type="ARBA" id="ARBA00056419"/>
    </source>
</evidence>
<feature type="domain" description="ADF-H" evidence="12">
    <location>
        <begin position="357"/>
        <end position="497"/>
    </location>
</feature>